<dbReference type="CDD" id="cd07693">
    <property type="entry name" value="IgC_1_Robo"/>
    <property type="match status" value="1"/>
</dbReference>
<evidence type="ECO:0000256" key="19">
    <source>
        <dbReference type="SAM" id="SignalP"/>
    </source>
</evidence>
<dbReference type="CDD" id="cd05726">
    <property type="entry name" value="IgI_4_Robo"/>
    <property type="match status" value="1"/>
</dbReference>
<dbReference type="InterPro" id="IPR036116">
    <property type="entry name" value="FN3_sf"/>
</dbReference>
<reference evidence="23" key="1">
    <citation type="submission" date="2025-08" db="UniProtKB">
        <authorList>
            <consortium name="RefSeq"/>
        </authorList>
    </citation>
    <scope>IDENTIFICATION</scope>
    <source>
        <tissue evidence="23">Muscle</tissue>
    </source>
</reference>
<dbReference type="Pfam" id="PF00041">
    <property type="entry name" value="fn3"/>
    <property type="match status" value="3"/>
</dbReference>
<dbReference type="FunFam" id="2.60.40.10:FF:000065">
    <property type="entry name" value="roundabout homolog 1 isoform X3"/>
    <property type="match status" value="1"/>
</dbReference>
<feature type="compositionally biased region" description="Polar residues" evidence="17">
    <location>
        <begin position="1209"/>
        <end position="1223"/>
    </location>
</feature>
<dbReference type="PANTHER" id="PTHR12231:SF242">
    <property type="entry name" value="ROUNDABOUT HOMOLOG 2"/>
    <property type="match status" value="1"/>
</dbReference>
<gene>
    <name evidence="23" type="primary">ROBO2</name>
</gene>
<accession>A0A7R5L0T5</accession>
<keyword evidence="10 18" id="KW-1133">Transmembrane helix</keyword>
<sequence length="1448" mass="158423">MLSSVKRGKITMLELLFILMLLFSGPTLSKLSRTKGKHWKGGSRLRQEDFPPRIVEHPSDVIVSKGEPTTLNCKAEGRPTPTIEWYKDGERVETDKDDPRSHRMLLPSGSLFFLRIVHGRRSKPDEGSYVCVARNYLGEAVSRNASLEVALLRDDFRQNPTDVVVAAGEPAILECQPPRGHPEPTIYWKKDKVRIDDREERISIRGGKLMISNTRKSDAGMYTCVGTNMVGERDSDPAELTVFERPTFLRRPINQVVLEEEAVDFRCQVQGDPTPTVRWKKDDADLPRGRYDIKDDYTLRIKKAMSTDEGTYTCIAENRVGKVEASATLTVRARPVAPPQFVVRPRDQIVAQGRTVTFPCETKGNPQPAVFWQKEGSQNLLFPNQPLQPNSRYSVSPTGDLTITNIQRSDAGYYICQALTVAGSILAKAQLEVTDVLTDRPPPIILQGPINQTLAVDGTALLKCKATGDPLPVISWLKEGFTFLGRDPRTSIQDQGTLQIKALRLSDTGTYTCVATSSSGETSWSAVLEVTESGGATVSKNYDINDLPGPPSKPQVTDVTKNSVTLSWQPGTPGSLPASAYIIEAFSQSVSNSWQTVANHVKSTLYTVRGLRPNTIYLFMVRAINSQGLSDPSPMSDPVRTQDISPPAQGVDHRQVQKELGDVIVRLHNPVVLTPTTVQVTWTVDRQSQFIQGYRVMYRQTSGLPSPAVWQNLEVKVPTERSAVLVSLKKGVTYEIKVRPYFNEFQGMDSESKSARTTEEAPSAPPQSVTVLTVGNHNSTSISISWDPPPPDHQNGVIQEYKIWCLGNETRFHINKTVDAAIRSVVIGGLYPGIQYRVEVAASTSAGVGVKSEPQPIIIGGRNEVVITENNNSITEQITDVVKQPAFIAGIGGACWVILMGFSIWLYWRRKKRKGLSNYAVTFQRGDGGLMSNGSRPGLLNASDPSYPWLADSWPATSLPVNNSTSGPNDLGNFGRGDVLPPVPGQGDKTATMLSDGAIYSSIDFTTKTSYNSSSQITQATPYATTQILHSNSIHELAVDLPDPQWKSSIQQKNDLMGFGYSLPDQGKGNNALLYIPDYRVAEGLANRLPHNQSQDFSTTSSHNSSERSGSLSGGKGGKKKKNKNTAKPQKSNGSNWASVPLPPPPVQPLPGTELEHYGVDQQEAGYDSDGWCPPLPVQTYLHQGMEDELEEDDDRVPTPPVRGVASSPAISFGQQSTATLTPSPREEMQPMLQAHLDELTRAYQFDIAKQTWHIQSNTQPPQAPVPPLGYVSGNLISDLETDVPDEDDDEDDIEEETVEISRPLRGLEHTPGSSMDNLDSSVTGKAYSSSQRPRPSSPFSTDSNTSAAVNQGQRPRPTKKHKGGRLDQPPLPHRREGITDEEALVPYSKPNFPSPGGHSSSGTSSSKGSTGPRKGEVLRGGHQRNASDLLDIGYVGSNSQGQFTGEL</sequence>
<keyword evidence="8" id="KW-0221">Differentiation</keyword>
<dbReference type="Pfam" id="PF07679">
    <property type="entry name" value="I-set"/>
    <property type="match status" value="2"/>
</dbReference>
<feature type="transmembrane region" description="Helical" evidence="18">
    <location>
        <begin position="886"/>
        <end position="908"/>
    </location>
</feature>
<dbReference type="PROSITE" id="PS50835">
    <property type="entry name" value="IG_LIKE"/>
    <property type="match status" value="5"/>
</dbReference>
<dbReference type="SUPFAM" id="SSF49265">
    <property type="entry name" value="Fibronectin type III"/>
    <property type="match status" value="2"/>
</dbReference>
<feature type="compositionally biased region" description="Basic and acidic residues" evidence="17">
    <location>
        <begin position="750"/>
        <end position="759"/>
    </location>
</feature>
<dbReference type="GO" id="GO:0016020">
    <property type="term" value="C:membrane"/>
    <property type="evidence" value="ECO:0007669"/>
    <property type="project" value="UniProtKB-SubCell"/>
</dbReference>
<dbReference type="GO" id="GO:0007417">
    <property type="term" value="P:central nervous system development"/>
    <property type="evidence" value="ECO:0007669"/>
    <property type="project" value="UniProtKB-ARBA"/>
</dbReference>
<feature type="domain" description="Ig-like" evidence="20">
    <location>
        <begin position="442"/>
        <end position="529"/>
    </location>
</feature>
<dbReference type="InterPro" id="IPR003598">
    <property type="entry name" value="Ig_sub2"/>
</dbReference>
<keyword evidence="6 19" id="KW-0732">Signal</keyword>
<dbReference type="InterPro" id="IPR003961">
    <property type="entry name" value="FN3_dom"/>
</dbReference>
<dbReference type="Pfam" id="PF13927">
    <property type="entry name" value="Ig_3"/>
    <property type="match status" value="3"/>
</dbReference>
<evidence type="ECO:0000256" key="15">
    <source>
        <dbReference type="ARBA" id="ARBA00023319"/>
    </source>
</evidence>
<dbReference type="GO" id="GO:0051239">
    <property type="term" value="P:regulation of multicellular organismal process"/>
    <property type="evidence" value="ECO:0007669"/>
    <property type="project" value="UniProtKB-ARBA"/>
</dbReference>
<keyword evidence="13" id="KW-0675">Receptor</keyword>
<dbReference type="PROSITE" id="PS50853">
    <property type="entry name" value="FN3"/>
    <property type="match status" value="3"/>
</dbReference>
<feature type="compositionally biased region" description="Low complexity" evidence="17">
    <location>
        <begin position="1098"/>
        <end position="1111"/>
    </location>
</feature>
<evidence type="ECO:0000256" key="18">
    <source>
        <dbReference type="SAM" id="Phobius"/>
    </source>
</evidence>
<evidence type="ECO:0000256" key="3">
    <source>
        <dbReference type="ARBA" id="ARBA00022500"/>
    </source>
</evidence>
<feature type="domain" description="Fibronectin type-III" evidence="21">
    <location>
        <begin position="765"/>
        <end position="862"/>
    </location>
</feature>
<dbReference type="SUPFAM" id="SSF48726">
    <property type="entry name" value="Immunoglobulin"/>
    <property type="match status" value="5"/>
</dbReference>
<feature type="signal peptide" evidence="19">
    <location>
        <begin position="1"/>
        <end position="29"/>
    </location>
</feature>
<feature type="region of interest" description="Disordered" evidence="17">
    <location>
        <begin position="630"/>
        <end position="651"/>
    </location>
</feature>
<evidence type="ECO:0000256" key="16">
    <source>
        <dbReference type="ARBA" id="ARBA00061206"/>
    </source>
</evidence>
<dbReference type="FunFam" id="2.60.40.10:FF:000055">
    <property type="entry name" value="roundabout homolog 1 isoform X2"/>
    <property type="match status" value="1"/>
</dbReference>
<dbReference type="InterPro" id="IPR013098">
    <property type="entry name" value="Ig_I-set"/>
</dbReference>
<evidence type="ECO:0000256" key="13">
    <source>
        <dbReference type="ARBA" id="ARBA00023170"/>
    </source>
</evidence>
<keyword evidence="3" id="KW-0145">Chemotaxis</keyword>
<dbReference type="InterPro" id="IPR051170">
    <property type="entry name" value="Neural/epithelial_adhesion"/>
</dbReference>
<evidence type="ECO:0000256" key="14">
    <source>
        <dbReference type="ARBA" id="ARBA00023180"/>
    </source>
</evidence>
<proteinExistence type="inferred from homology"/>
<keyword evidence="7" id="KW-0677">Repeat</keyword>
<comment type="similarity">
    <text evidence="16">Belongs to the immunoglobulin superfamily. ROBO family.</text>
</comment>
<feature type="domain" description="Fibronectin type-III" evidence="21">
    <location>
        <begin position="550"/>
        <end position="644"/>
    </location>
</feature>
<protein>
    <submittedName>
        <fullName evidence="23">Roundabout homolog 2 isoform X12</fullName>
    </submittedName>
</protein>
<dbReference type="InterPro" id="IPR013783">
    <property type="entry name" value="Ig-like_fold"/>
</dbReference>
<keyword evidence="11 18" id="KW-0472">Membrane</keyword>
<keyword evidence="2" id="KW-0217">Developmental protein</keyword>
<dbReference type="FunFam" id="2.60.40.10:FF:000026">
    <property type="entry name" value="roundabout homolog 2 isoform X1"/>
    <property type="match status" value="1"/>
</dbReference>
<keyword evidence="14" id="KW-0325">Glycoprotein</keyword>
<dbReference type="SMART" id="SM00408">
    <property type="entry name" value="IGc2"/>
    <property type="match status" value="5"/>
</dbReference>
<feature type="region of interest" description="Disordered" evidence="17">
    <location>
        <begin position="1091"/>
        <end position="1154"/>
    </location>
</feature>
<evidence type="ECO:0000313" key="22">
    <source>
        <dbReference type="Proteomes" id="UP000504627"/>
    </source>
</evidence>
<name>A0A7R5L0T5_9PASS</name>
<dbReference type="CTD" id="6092"/>
<dbReference type="CDD" id="cd20952">
    <property type="entry name" value="IgI_5_Robo"/>
    <property type="match status" value="1"/>
</dbReference>
<dbReference type="FunFam" id="2.60.40.10:FF:000043">
    <property type="entry name" value="roundabout homolog 2 isoform X2"/>
    <property type="match status" value="1"/>
</dbReference>
<dbReference type="GO" id="GO:0030154">
    <property type="term" value="P:cell differentiation"/>
    <property type="evidence" value="ECO:0007669"/>
    <property type="project" value="UniProtKB-KW"/>
</dbReference>
<dbReference type="InterPro" id="IPR036179">
    <property type="entry name" value="Ig-like_dom_sf"/>
</dbReference>
<evidence type="ECO:0000259" key="21">
    <source>
        <dbReference type="PROSITE" id="PS50853"/>
    </source>
</evidence>
<evidence type="ECO:0000313" key="23">
    <source>
        <dbReference type="RefSeq" id="XP_039243853.1"/>
    </source>
</evidence>
<feature type="compositionally biased region" description="Acidic residues" evidence="17">
    <location>
        <begin position="1280"/>
        <end position="1299"/>
    </location>
</feature>
<dbReference type="GeneID" id="113982122"/>
<evidence type="ECO:0000256" key="5">
    <source>
        <dbReference type="ARBA" id="ARBA00022692"/>
    </source>
</evidence>
<dbReference type="SMART" id="SM00406">
    <property type="entry name" value="IGv"/>
    <property type="match status" value="3"/>
</dbReference>
<evidence type="ECO:0000256" key="8">
    <source>
        <dbReference type="ARBA" id="ARBA00022782"/>
    </source>
</evidence>
<dbReference type="GO" id="GO:0022603">
    <property type="term" value="P:regulation of anatomical structure morphogenesis"/>
    <property type="evidence" value="ECO:0007669"/>
    <property type="project" value="UniProtKB-ARBA"/>
</dbReference>
<dbReference type="SMART" id="SM00060">
    <property type="entry name" value="FN3"/>
    <property type="match status" value="3"/>
</dbReference>
<dbReference type="PANTHER" id="PTHR12231">
    <property type="entry name" value="CTX-RELATED TYPE I TRANSMEMBRANE PROTEIN"/>
    <property type="match status" value="1"/>
</dbReference>
<evidence type="ECO:0000256" key="6">
    <source>
        <dbReference type="ARBA" id="ARBA00022729"/>
    </source>
</evidence>
<evidence type="ECO:0000256" key="4">
    <source>
        <dbReference type="ARBA" id="ARBA00022553"/>
    </source>
</evidence>
<feature type="domain" description="Ig-like" evidence="20">
    <location>
        <begin position="52"/>
        <end position="148"/>
    </location>
</feature>
<evidence type="ECO:0000256" key="1">
    <source>
        <dbReference type="ARBA" id="ARBA00004479"/>
    </source>
</evidence>
<feature type="domain" description="Ig-like" evidence="20">
    <location>
        <begin position="154"/>
        <end position="241"/>
    </location>
</feature>
<keyword evidence="22" id="KW-1185">Reference proteome</keyword>
<keyword evidence="15" id="KW-0393">Immunoglobulin domain</keyword>
<keyword evidence="12" id="KW-1015">Disulfide bond</keyword>
<feature type="chain" id="PRO_5031260490" evidence="19">
    <location>
        <begin position="30"/>
        <end position="1448"/>
    </location>
</feature>
<feature type="compositionally biased region" description="Polar residues" evidence="17">
    <location>
        <begin position="1312"/>
        <end position="1328"/>
    </location>
</feature>
<evidence type="ECO:0000256" key="2">
    <source>
        <dbReference type="ARBA" id="ARBA00022473"/>
    </source>
</evidence>
<evidence type="ECO:0000256" key="17">
    <source>
        <dbReference type="SAM" id="MobiDB-lite"/>
    </source>
</evidence>
<feature type="compositionally biased region" description="Low complexity" evidence="17">
    <location>
        <begin position="1395"/>
        <end position="1413"/>
    </location>
</feature>
<feature type="compositionally biased region" description="Low complexity" evidence="17">
    <location>
        <begin position="1329"/>
        <end position="1341"/>
    </location>
</feature>
<feature type="region of interest" description="Disordered" evidence="17">
    <location>
        <begin position="1255"/>
        <end position="1448"/>
    </location>
</feature>
<dbReference type="InterPro" id="IPR007110">
    <property type="entry name" value="Ig-like_dom"/>
</dbReference>
<feature type="compositionally biased region" description="Polar residues" evidence="17">
    <location>
        <begin position="1437"/>
        <end position="1448"/>
    </location>
</feature>
<evidence type="ECO:0000256" key="7">
    <source>
        <dbReference type="ARBA" id="ARBA00022737"/>
    </source>
</evidence>
<evidence type="ECO:0000256" key="10">
    <source>
        <dbReference type="ARBA" id="ARBA00022989"/>
    </source>
</evidence>
<keyword evidence="4" id="KW-0597">Phosphoprotein</keyword>
<evidence type="ECO:0000256" key="12">
    <source>
        <dbReference type="ARBA" id="ARBA00023157"/>
    </source>
</evidence>
<dbReference type="CDD" id="cd00063">
    <property type="entry name" value="FN3"/>
    <property type="match status" value="3"/>
</dbReference>
<comment type="subcellular location">
    <subcellularLocation>
        <location evidence="1">Membrane</location>
        <topology evidence="1">Single-pass type I membrane protein</topology>
    </subcellularLocation>
</comment>
<feature type="region of interest" description="Disordered" evidence="17">
    <location>
        <begin position="1188"/>
        <end position="1228"/>
    </location>
</feature>
<organism evidence="22 23">
    <name type="scientific">Pipra filicauda</name>
    <name type="common">Wire-tailed manakin</name>
    <dbReference type="NCBI Taxonomy" id="649802"/>
    <lineage>
        <taxon>Eukaryota</taxon>
        <taxon>Metazoa</taxon>
        <taxon>Chordata</taxon>
        <taxon>Craniata</taxon>
        <taxon>Vertebrata</taxon>
        <taxon>Euteleostomi</taxon>
        <taxon>Archelosauria</taxon>
        <taxon>Archosauria</taxon>
        <taxon>Dinosauria</taxon>
        <taxon>Saurischia</taxon>
        <taxon>Theropoda</taxon>
        <taxon>Coelurosauria</taxon>
        <taxon>Aves</taxon>
        <taxon>Neognathae</taxon>
        <taxon>Neoaves</taxon>
        <taxon>Telluraves</taxon>
        <taxon>Australaves</taxon>
        <taxon>Passeriformes</taxon>
        <taxon>Pipridae</taxon>
        <taxon>Pipra</taxon>
    </lineage>
</organism>
<dbReference type="Proteomes" id="UP000504627">
    <property type="component" value="Unplaced"/>
</dbReference>
<evidence type="ECO:0000256" key="11">
    <source>
        <dbReference type="ARBA" id="ARBA00023136"/>
    </source>
</evidence>
<dbReference type="FunFam" id="2.60.40.10:FF:000058">
    <property type="entry name" value="roundabout homolog 2 isoform X3"/>
    <property type="match status" value="1"/>
</dbReference>
<feature type="region of interest" description="Disordered" evidence="17">
    <location>
        <begin position="748"/>
        <end position="770"/>
    </location>
</feature>
<dbReference type="Gene3D" id="2.60.40.10">
    <property type="entry name" value="Immunoglobulins"/>
    <property type="match status" value="8"/>
</dbReference>
<dbReference type="GO" id="GO:0006935">
    <property type="term" value="P:chemotaxis"/>
    <property type="evidence" value="ECO:0007669"/>
    <property type="project" value="UniProtKB-KW"/>
</dbReference>
<feature type="domain" description="Ig-like" evidence="20">
    <location>
        <begin position="339"/>
        <end position="434"/>
    </location>
</feature>
<dbReference type="SMART" id="SM00409">
    <property type="entry name" value="IG"/>
    <property type="match status" value="5"/>
</dbReference>
<feature type="domain" description="Ig-like" evidence="20">
    <location>
        <begin position="246"/>
        <end position="330"/>
    </location>
</feature>
<dbReference type="RefSeq" id="XP_039243853.1">
    <property type="nucleotide sequence ID" value="XM_039387919.1"/>
</dbReference>
<dbReference type="InterPro" id="IPR003599">
    <property type="entry name" value="Ig_sub"/>
</dbReference>
<evidence type="ECO:0000259" key="20">
    <source>
        <dbReference type="PROSITE" id="PS50835"/>
    </source>
</evidence>
<feature type="domain" description="Fibronectin type-III" evidence="21">
    <location>
        <begin position="663"/>
        <end position="761"/>
    </location>
</feature>
<keyword evidence="9" id="KW-0524">Neurogenesis</keyword>
<keyword evidence="5 18" id="KW-0812">Transmembrane</keyword>
<dbReference type="FunFam" id="2.60.40.10:FF:000053">
    <property type="entry name" value="Roundabout guidance receptor 1"/>
    <property type="match status" value="1"/>
</dbReference>
<dbReference type="FunFam" id="2.60.40.10:FF:000008">
    <property type="entry name" value="roundabout homolog 2 isoform X2"/>
    <property type="match status" value="2"/>
</dbReference>
<evidence type="ECO:0000256" key="9">
    <source>
        <dbReference type="ARBA" id="ARBA00022902"/>
    </source>
</evidence>
<feature type="compositionally biased region" description="Polar residues" evidence="17">
    <location>
        <begin position="1342"/>
        <end position="1354"/>
    </location>
</feature>
<dbReference type="InterPro" id="IPR013106">
    <property type="entry name" value="Ig_V-set"/>
</dbReference>